<dbReference type="Pfam" id="PF12340">
    <property type="entry name" value="DUF3638"/>
    <property type="match status" value="1"/>
</dbReference>
<dbReference type="Proteomes" id="UP000076584">
    <property type="component" value="Unassembled WGS sequence"/>
</dbReference>
<evidence type="ECO:0000256" key="3">
    <source>
        <dbReference type="ARBA" id="ARBA00022670"/>
    </source>
</evidence>
<evidence type="ECO:0000256" key="6">
    <source>
        <dbReference type="ARBA" id="ARBA00022807"/>
    </source>
</evidence>
<evidence type="ECO:0000259" key="10">
    <source>
        <dbReference type="Pfam" id="PF20255"/>
    </source>
</evidence>
<dbReference type="PANTHER" id="PTHR13367">
    <property type="entry name" value="UBIQUITIN THIOESTERASE"/>
    <property type="match status" value="1"/>
</dbReference>
<evidence type="ECO:0000259" key="8">
    <source>
        <dbReference type="Pfam" id="PF12340"/>
    </source>
</evidence>
<keyword evidence="6" id="KW-0788">Thiol protease</keyword>
<feature type="region of interest" description="Disordered" evidence="7">
    <location>
        <begin position="538"/>
        <end position="557"/>
    </location>
</feature>
<evidence type="ECO:0000256" key="5">
    <source>
        <dbReference type="ARBA" id="ARBA00022801"/>
    </source>
</evidence>
<dbReference type="Pfam" id="PF12359">
    <property type="entry name" value="DUF3645"/>
    <property type="match status" value="1"/>
</dbReference>
<dbReference type="EC" id="3.4.19.12" evidence="2"/>
<reference evidence="11 12" key="1">
    <citation type="submission" date="2015-06" db="EMBL/GenBank/DDBJ databases">
        <title>Survival trade-offs in plant roots during colonization by closely related pathogenic and mutualistic fungi.</title>
        <authorList>
            <person name="Hacquard S."/>
            <person name="Kracher B."/>
            <person name="Hiruma K."/>
            <person name="Weinman A."/>
            <person name="Muench P."/>
            <person name="Garrido Oter R."/>
            <person name="Ver Loren van Themaat E."/>
            <person name="Dallerey J.-F."/>
            <person name="Damm U."/>
            <person name="Henrissat B."/>
            <person name="Lespinet O."/>
            <person name="Thon M."/>
            <person name="Kemen E."/>
            <person name="McHardy A.C."/>
            <person name="Schulze-Lefert P."/>
            <person name="O'Connell R.J."/>
        </authorList>
    </citation>
    <scope>NUCLEOTIDE SEQUENCE [LARGE SCALE GENOMIC DNA]</scope>
    <source>
        <strain evidence="11 12">MAFF 238704</strain>
    </source>
</reference>
<evidence type="ECO:0000313" key="12">
    <source>
        <dbReference type="Proteomes" id="UP000076584"/>
    </source>
</evidence>
<dbReference type="Pfam" id="PF20255">
    <property type="entry name" value="DUF6606"/>
    <property type="match status" value="1"/>
</dbReference>
<dbReference type="GO" id="GO:0006508">
    <property type="term" value="P:proteolysis"/>
    <property type="evidence" value="ECO:0007669"/>
    <property type="project" value="UniProtKB-KW"/>
</dbReference>
<dbReference type="STRING" id="1573173.A0A162NXM8"/>
<evidence type="ECO:0000256" key="2">
    <source>
        <dbReference type="ARBA" id="ARBA00012759"/>
    </source>
</evidence>
<dbReference type="InterPro" id="IPR022105">
    <property type="entry name" value="DUF3645"/>
</dbReference>
<feature type="domain" description="DUF6606" evidence="10">
    <location>
        <begin position="375"/>
        <end position="648"/>
    </location>
</feature>
<dbReference type="GO" id="GO:0004843">
    <property type="term" value="F:cysteine-type deubiquitinase activity"/>
    <property type="evidence" value="ECO:0007669"/>
    <property type="project" value="UniProtKB-EC"/>
</dbReference>
<feature type="domain" description="DUF3638" evidence="8">
    <location>
        <begin position="2398"/>
        <end position="2620"/>
    </location>
</feature>
<dbReference type="InterPro" id="IPR046541">
    <property type="entry name" value="DUF6606"/>
</dbReference>
<evidence type="ECO:0000313" key="11">
    <source>
        <dbReference type="EMBL" id="KZL86418.1"/>
    </source>
</evidence>
<proteinExistence type="predicted"/>
<evidence type="ECO:0000259" key="9">
    <source>
        <dbReference type="Pfam" id="PF12359"/>
    </source>
</evidence>
<dbReference type="EMBL" id="LFIW01000428">
    <property type="protein sequence ID" value="KZL86418.1"/>
    <property type="molecule type" value="Genomic_DNA"/>
</dbReference>
<feature type="region of interest" description="Disordered" evidence="7">
    <location>
        <begin position="3216"/>
        <end position="3236"/>
    </location>
</feature>
<evidence type="ECO:0000256" key="4">
    <source>
        <dbReference type="ARBA" id="ARBA00022786"/>
    </source>
</evidence>
<dbReference type="PANTHER" id="PTHR13367:SF34">
    <property type="match status" value="1"/>
</dbReference>
<keyword evidence="5" id="KW-0378">Hydrolase</keyword>
<comment type="caution">
    <text evidence="11">The sequence shown here is derived from an EMBL/GenBank/DDBJ whole genome shotgun (WGS) entry which is preliminary data.</text>
</comment>
<name>A0A162NXM8_COLIC</name>
<organism evidence="11 12">
    <name type="scientific">Colletotrichum incanum</name>
    <name type="common">Soybean anthracnose fungus</name>
    <dbReference type="NCBI Taxonomy" id="1573173"/>
    <lineage>
        <taxon>Eukaryota</taxon>
        <taxon>Fungi</taxon>
        <taxon>Dikarya</taxon>
        <taxon>Ascomycota</taxon>
        <taxon>Pezizomycotina</taxon>
        <taxon>Sordariomycetes</taxon>
        <taxon>Hypocreomycetidae</taxon>
        <taxon>Glomerellales</taxon>
        <taxon>Glomerellaceae</taxon>
        <taxon>Colletotrichum</taxon>
        <taxon>Colletotrichum spaethianum species complex</taxon>
    </lineage>
</organism>
<feature type="domain" description="DUF3645" evidence="9">
    <location>
        <begin position="2741"/>
        <end position="2776"/>
    </location>
</feature>
<dbReference type="InterPro" id="IPR022099">
    <property type="entry name" value="DUF3638"/>
</dbReference>
<feature type="region of interest" description="Disordered" evidence="7">
    <location>
        <begin position="286"/>
        <end position="305"/>
    </location>
</feature>
<feature type="compositionally biased region" description="Basic and acidic residues" evidence="7">
    <location>
        <begin position="3216"/>
        <end position="3225"/>
    </location>
</feature>
<feature type="region of interest" description="Disordered" evidence="7">
    <location>
        <begin position="319"/>
        <end position="339"/>
    </location>
</feature>
<gene>
    <name evidence="11" type="ORF">CI238_09692</name>
</gene>
<evidence type="ECO:0000256" key="7">
    <source>
        <dbReference type="SAM" id="MobiDB-lite"/>
    </source>
</evidence>
<evidence type="ECO:0000256" key="1">
    <source>
        <dbReference type="ARBA" id="ARBA00000707"/>
    </source>
</evidence>
<dbReference type="InterPro" id="IPR051346">
    <property type="entry name" value="OTU_Deubiquitinase"/>
</dbReference>
<keyword evidence="4" id="KW-0833">Ubl conjugation pathway</keyword>
<accession>A0A162NXM8</accession>
<protein>
    <recommendedName>
        <fullName evidence="2">ubiquitinyl hydrolase 1</fullName>
        <ecNumber evidence="2">3.4.19.12</ecNumber>
    </recommendedName>
</protein>
<sequence>MDCQIQLQEQMFAAIKELRSLEMENDIGIPKFIAYGPISGRVAVMEAISGLFVSQLLIRRCHPWNAIVQKTTADIICNVRKCVKAVLGYVLEAGRIEEVSCVVETVLDVVINDFRKKVDELMRPYCSTHRLVYNPNVIERVCRSQEARRKARDEAKAKAVRRQKGGLLTTMCIEDDVEPLTTCNETDLHRRACELALDYTEAIYEAYLQGFISSFSLYAVEYCLLSKLPSMFEISEALETFEDSPRRTGDGFANTTYRSRDFQSEHTVIKTVIETFKQVHACQSATSLNGTSSTPEAETDTPTTNTQYDLDYITMTMDENSSQSDRRHPPSPSATPPLVTVIPEVGEDKPLQRYQPITKMFSDNMLTSEESLLYLVHHIFLTPRLPQAEDLSPEREMALIQFIYKVALKFGSIGCEPSEPAKSATSVMQTMVHVHKILGDIVTVDEDGLIRMLYQLETAGDTIPLHIREQNAGVLISKADNALHIESFELSPTNNSVISTKGRLRRSFPGKASSISLDIAHELGFCKTLATTLARMSAQPAPDTQPKAKKAGQLHDEHRDTTHPKMVTELLNAFLEVVGQPLEGTRIWKNTREEVLWKKSRFPWRRSPTWMLIRVSLQLTFNRWCRKLGPGADLYKTFMVFLMAELLQQCIDFGLQSDIIYSMTAKLSRRLLKLGSDVENAAVAHVREQMCHANKLLHDRWTSIQKHDSTDLSPKLSRLASLNFVEDTAMQLSELDSFLASLNQRRDRSDSSEFNPSWTLVQYRCDTLPQLVESSDRQHLPLNLVSFESWVETNLQTWLELQLRENRTDICARLRHIIESYHRVSSCMYDGNPESTSVMLLTLLELWIACDTAAIHTHPLLHDYDPGIPLGLFQNLLLPSEKQMRRLLKAETYVIHRSRNALSCLPASNIYTSFGTSSSFAVRFFNQSPSHQVLLDKIQEKATSDRKDKRHEFADLKAKHDQLMYKFHNSQCQYDRVFDYEEGNYISTHKRGCTRCSYQSQAKKLQIYVHEWPLPMRELEAKSVVFELDLPKTFGHWREASTFLLLDVLKLKHATQNRPQSYYALRDYGGLSNFFYSNVTPQHIGLLSGTKPNEVTHRNPVLVATAIESQVCLNNGLRFAYYDDRRCCFMNSFEVSDAIPEQCTYKLSESSIALQRFLFRPASNPNGPSPNTVIATQNACPDGMALDEYKALAQIPLGYRIQWQNILIQLFSPTIDFKKRDVGLIVLQCIYQTGPASDSVARGAHSICEDTYFAYRLLEGIRDTTCRFEENWQSSTALSTFISLTCRLLSLTQSSDIEQQCLKYLSDARRITLAWAKLIRKKARSTLDDEEKIVLQRRAIEVLLICSDTFNTNPDLQRSILSVDADASVFLQCSIGIQEYSQSLLSTLEMPVQFLYSRWQKVSYHCYRFLAAIITKQNCTALDDAIKASWTAYKPSGCWRVLSETRDHWLTSSTGTSTPLSIHFSLVTGELLVSGVPLDHLPSDYLGHRTYQRLFGRLSLEIMLSPIPGMQFSSKTDYADHEVHLCLASGGEAEEPDLLVHAVKDDVKLDLVPSHYLRGKIPNAFVHNYVHWYNHNENCVDFYDARTPWKYTTPIWKLRMSQTSGNWSLSQDQYTLININSESATILAEILAPLEERFWIHIMYRSSNPLIYIDLHRPRLEFSLRPGDTSVISRQYRGMAVDPCQSISTLTGLQDKLILKVDNPKHPALPAVRKVLVPEGLVTYVATKDHIKVTVNKAFDQRVQAYDVNEKLGKLASNGDRQSTLFLCYLHALTSFCLPDPLSGKTGTEEALSILKSASVQSFDVLTKENVQTLVHLAKLTPGRSYYPAHERVMQTVDWLPNLSFLSQHGFFLDYVRQIFDDSARSQFFHPQSYFQPPTLDHTALHLLQRDDVRSSTFRVSKFGAERHSTAHDQVYTSRDRDISLLSSRAYSISQVIFIGQPILAQSLPIDIDSHLWNYLKRAPVIYGCENTVSLTKIAYDAGLLLESSHFIAQNWVALHKNLLTTVGKFDLMIWLATLAFASDADMTVIQTMASFRTTSELIGLCAPQAAHFKLAFGTSVNKNDLRVLLGTCLRPFDHCPESNLHQNPYESSKAFKQRCVNTFHQKQNQAISSLVDCLTSQWPCKDPQIPFSHNDQKVWCRYMNVGQVMPRVKDHFERWHDNLRFKEYLQAITKKLPSVVLPSNSSPQLLTTSEWTLPVRPCFVSDDDKFSSLTAPLSPTVETQTLGMATQPRFQEREYRLHKVLQKLEKRTNHVYEKRYVNDLHASLKALQRADAVSDHSQISGIDMREDLVLHLQGCQRRVDRHYGVITKAILGAEAGFGGFQAKRFDFYSRPRLSPTLILQRLNKDHIHSTPEEWKKCIAEYATAITQLQRAERMLACWDDPATLNSELRNPGHTNWNPLDYPDTLLLEVESGIMVRRVQENIAERMRDPPSAKNAVMQLNMGEGKSSVIVPIVAAALANGSRLVRIVVAKPQSKQMLQMLESKLGGILNRRVFHLPFSRALKIGLEEAEALGSLCRDCMESGGVLLVQPEHILSFQLMGIESAISGRMDISRSLLRTKDFFDRSSRDIVDESDENFSVKFELVYTIGTQQSVEYSPFRWECVHHVLKVIRQVLPEVPEEWSDSIEISRGDHGCFPRLRILTDDAKESLLGLAAHYLSIDGTTGLPMANQPRRIQDAVYTYISKPNLTPKEIESVEGSTLWSASTKNTLFLLRGLIALQVLAFSFCQKRWRVDFGLDPTRNPATRLAVPYRAKDNPTARSEFSHTDVTITLTSLSYYYGGLTDSDMFLSFHHLVRSDQADMEYSVWVADSNLLPPAFRQLSGVNLEDRQQCIEQVFPCLKYAKGVIDYFINHIVFPKELKTFPHKLSASGWDIGEERRHPTTGFSGTNDSRAFLPLTVSQLDDREQQHTNALVMEYLLQHENSVALMPKRNAAQRSDAEALLEMVTRLKPPVRVILDVGAQVLELDNVEVAKRWLDITDDYQDAQAVIFFDGNDQTCVLDRQGRVETFQTSPYASQTDVCLVFLDEAHTRGTDLKLPDQYRAAVTLGANLTKDRLVQACMRMRKLGRGQSVIFCVPEEIQQKINPWLTTHNATISVADILEWTISETLLDLRRGIWLWANQGRRRMRHEMLWEKARDGGLTRLDSQQAENFLEDEARTLETMYRPIQQPVIGSPTAASELGVDAITERLLEFGGPNPDSVTFREEQERELSPEVEQEREVQKPPPANPAVHSVHPDIRRFVSQGMLTTGSEAYMPAFVSLRDTSAAQHCDVGRFPRDLLVTADFARTIIPFRKSYISDLFQRSVQWILTSASGDGVIDVAIIISPYEAYELLPDILKGSYISLHLYAPRPNMGFRALDSLDLYTIPYRPVVRSLPRRLVTELNLFSGQLYVRSLEEYADILAFLGLSHEPKDDESDNSDQAINMKRGVGQESRILFMKVFMTQVRKNCATIDKTHLGRILDHRSLQNEDFV</sequence>
<keyword evidence="12" id="KW-1185">Reference proteome</keyword>
<comment type="catalytic activity">
    <reaction evidence="1">
        <text>Thiol-dependent hydrolysis of ester, thioester, amide, peptide and isopeptide bonds formed by the C-terminal Gly of ubiquitin (a 76-residue protein attached to proteins as an intracellular targeting signal).</text>
        <dbReference type="EC" id="3.4.19.12"/>
    </reaction>
</comment>
<keyword evidence="3" id="KW-0645">Protease</keyword>